<comment type="caution">
    <text evidence="1">The sequence shown here is derived from an EMBL/GenBank/DDBJ whole genome shotgun (WGS) entry which is preliminary data.</text>
</comment>
<name>A0A5B7EZV5_PORTR</name>
<organism evidence="1 2">
    <name type="scientific">Portunus trituberculatus</name>
    <name type="common">Swimming crab</name>
    <name type="synonym">Neptunus trituberculatus</name>
    <dbReference type="NCBI Taxonomy" id="210409"/>
    <lineage>
        <taxon>Eukaryota</taxon>
        <taxon>Metazoa</taxon>
        <taxon>Ecdysozoa</taxon>
        <taxon>Arthropoda</taxon>
        <taxon>Crustacea</taxon>
        <taxon>Multicrustacea</taxon>
        <taxon>Malacostraca</taxon>
        <taxon>Eumalacostraca</taxon>
        <taxon>Eucarida</taxon>
        <taxon>Decapoda</taxon>
        <taxon>Pleocyemata</taxon>
        <taxon>Brachyura</taxon>
        <taxon>Eubrachyura</taxon>
        <taxon>Portunoidea</taxon>
        <taxon>Portunidae</taxon>
        <taxon>Portuninae</taxon>
        <taxon>Portunus</taxon>
    </lineage>
</organism>
<gene>
    <name evidence="1" type="ORF">E2C01_032048</name>
</gene>
<proteinExistence type="predicted"/>
<accession>A0A5B7EZV5</accession>
<evidence type="ECO:0000313" key="1">
    <source>
        <dbReference type="EMBL" id="MPC38539.1"/>
    </source>
</evidence>
<keyword evidence="2" id="KW-1185">Reference proteome</keyword>
<sequence>MISFSHGGVWVVASTNAIRRSAKHGLDIMTGSRGLTRSARGYHHLFLSQSRPAALLSWPE</sequence>
<dbReference type="Proteomes" id="UP000324222">
    <property type="component" value="Unassembled WGS sequence"/>
</dbReference>
<evidence type="ECO:0000313" key="2">
    <source>
        <dbReference type="Proteomes" id="UP000324222"/>
    </source>
</evidence>
<dbReference type="EMBL" id="VSRR010004095">
    <property type="protein sequence ID" value="MPC38539.1"/>
    <property type="molecule type" value="Genomic_DNA"/>
</dbReference>
<dbReference type="AlphaFoldDB" id="A0A5B7EZV5"/>
<protein>
    <submittedName>
        <fullName evidence="1">Uncharacterized protein</fullName>
    </submittedName>
</protein>
<reference evidence="1 2" key="1">
    <citation type="submission" date="2019-05" db="EMBL/GenBank/DDBJ databases">
        <title>Another draft genome of Portunus trituberculatus and its Hox gene families provides insights of decapod evolution.</title>
        <authorList>
            <person name="Jeong J.-H."/>
            <person name="Song I."/>
            <person name="Kim S."/>
            <person name="Choi T."/>
            <person name="Kim D."/>
            <person name="Ryu S."/>
            <person name="Kim W."/>
        </authorList>
    </citation>
    <scope>NUCLEOTIDE SEQUENCE [LARGE SCALE GENOMIC DNA]</scope>
    <source>
        <tissue evidence="1">Muscle</tissue>
    </source>
</reference>